<dbReference type="AlphaFoldDB" id="L7KJQ9"/>
<dbReference type="Gene3D" id="2.60.40.1240">
    <property type="match status" value="1"/>
</dbReference>
<gene>
    <name evidence="5" type="ORF">GOACH_10_00680</name>
</gene>
<name>L7KJQ9_9ACTN</name>
<feature type="compositionally biased region" description="Pro residues" evidence="2">
    <location>
        <begin position="53"/>
        <end position="64"/>
    </location>
</feature>
<evidence type="ECO:0000256" key="1">
    <source>
        <dbReference type="ARBA" id="ARBA00022729"/>
    </source>
</evidence>
<evidence type="ECO:0000313" key="6">
    <source>
        <dbReference type="Proteomes" id="UP000010988"/>
    </source>
</evidence>
<dbReference type="Proteomes" id="UP000010988">
    <property type="component" value="Unassembled WGS sequence"/>
</dbReference>
<feature type="compositionally biased region" description="Low complexity" evidence="2">
    <location>
        <begin position="90"/>
        <end position="110"/>
    </location>
</feature>
<keyword evidence="3" id="KW-1133">Transmembrane helix</keyword>
<comment type="caution">
    <text evidence="5">The sequence shown here is derived from an EMBL/GenBank/DDBJ whole genome shotgun (WGS) entry which is preliminary data.</text>
</comment>
<feature type="region of interest" description="Disordered" evidence="2">
    <location>
        <begin position="1"/>
        <end position="68"/>
    </location>
</feature>
<feature type="compositionally biased region" description="Polar residues" evidence="2">
    <location>
        <begin position="27"/>
        <end position="38"/>
    </location>
</feature>
<evidence type="ECO:0000256" key="2">
    <source>
        <dbReference type="SAM" id="MobiDB-lite"/>
    </source>
</evidence>
<dbReference type="RefSeq" id="WP_005174951.1">
    <property type="nucleotide sequence ID" value="NZ_BANR01000010.1"/>
</dbReference>
<sequence>MTNPPNAPHPGASHPGASHPGSWQPPVDQSQYAGSGQQYAGAPNTVPQYGFPPAAPGAQPPNQPPKKRRKWPWVLGALVVLIVIIVAVSGGGSDSDSSSSSTSGGSSQQGADEQNSDSGKGNDVAGLNTPVRDGKFEFVVTGVEKGLSSVGDNPYLTEQAQGQFVIVSMTVQNTSKEPKSFSPTEQKLVDDQRRSFEPSTSAQIALGGSDIPVWDNINPGNTVNAKIVFDMPKDANPATLELHDSMLSGGVKVSLT</sequence>
<keyword evidence="1" id="KW-0732">Signal</keyword>
<reference evidence="5 6" key="1">
    <citation type="submission" date="2012-12" db="EMBL/GenBank/DDBJ databases">
        <title>Whole genome shotgun sequence of Gordonia aichiensis NBRC 108223.</title>
        <authorList>
            <person name="Isaki-Nakamura S."/>
            <person name="Hosoyama A."/>
            <person name="Tsuchikane K."/>
            <person name="Ando Y."/>
            <person name="Baba S."/>
            <person name="Ohji S."/>
            <person name="Hamada M."/>
            <person name="Tamura T."/>
            <person name="Yamazoe A."/>
            <person name="Yamazaki S."/>
            <person name="Fujita N."/>
        </authorList>
    </citation>
    <scope>NUCLEOTIDE SEQUENCE [LARGE SCALE GENOMIC DNA]</scope>
    <source>
        <strain evidence="5 6">NBRC 108223</strain>
    </source>
</reference>
<dbReference type="InterPro" id="IPR029050">
    <property type="entry name" value="Immunoprotect_excell_Ig-like"/>
</dbReference>
<dbReference type="InterPro" id="IPR029051">
    <property type="entry name" value="DUF4352"/>
</dbReference>
<keyword evidence="6" id="KW-1185">Reference proteome</keyword>
<accession>L7KJQ9</accession>
<organism evidence="5 6">
    <name type="scientific">Gordonia aichiensis NBRC 108223</name>
    <dbReference type="NCBI Taxonomy" id="1220583"/>
    <lineage>
        <taxon>Bacteria</taxon>
        <taxon>Bacillati</taxon>
        <taxon>Actinomycetota</taxon>
        <taxon>Actinomycetes</taxon>
        <taxon>Mycobacteriales</taxon>
        <taxon>Gordoniaceae</taxon>
        <taxon>Gordonia</taxon>
    </lineage>
</organism>
<dbReference type="EMBL" id="BANR01000010">
    <property type="protein sequence ID" value="GAC49100.1"/>
    <property type="molecule type" value="Genomic_DNA"/>
</dbReference>
<dbReference type="eggNOG" id="COG0515">
    <property type="taxonomic scope" value="Bacteria"/>
</dbReference>
<keyword evidence="3" id="KW-0472">Membrane</keyword>
<evidence type="ECO:0000256" key="3">
    <source>
        <dbReference type="SAM" id="Phobius"/>
    </source>
</evidence>
<evidence type="ECO:0000313" key="5">
    <source>
        <dbReference type="EMBL" id="GAC49100.1"/>
    </source>
</evidence>
<feature type="region of interest" description="Disordered" evidence="2">
    <location>
        <begin position="90"/>
        <end position="128"/>
    </location>
</feature>
<dbReference type="STRING" id="1220583.GOACH_10_00680"/>
<proteinExistence type="predicted"/>
<dbReference type="Pfam" id="PF11611">
    <property type="entry name" value="DUF4352"/>
    <property type="match status" value="1"/>
</dbReference>
<dbReference type="OrthoDB" id="3430849at2"/>
<feature type="transmembrane region" description="Helical" evidence="3">
    <location>
        <begin position="73"/>
        <end position="92"/>
    </location>
</feature>
<evidence type="ECO:0000259" key="4">
    <source>
        <dbReference type="Pfam" id="PF11611"/>
    </source>
</evidence>
<protein>
    <recommendedName>
        <fullName evidence="4">DUF4352 domain-containing protein</fullName>
    </recommendedName>
</protein>
<feature type="domain" description="DUF4352" evidence="4">
    <location>
        <begin position="126"/>
        <end position="250"/>
    </location>
</feature>
<keyword evidence="3" id="KW-0812">Transmembrane</keyword>